<reference evidence="2 3" key="2">
    <citation type="submission" date="2014-10" db="EMBL/GenBank/DDBJ databases">
        <title>Paracoccus sanguinis sp. nov., isolated from clinical specimens of New York State patients.</title>
        <authorList>
            <person name="Mingle L.A."/>
            <person name="Cole J.A."/>
            <person name="Lapierre P."/>
            <person name="Musser K.A."/>
        </authorList>
    </citation>
    <scope>NUCLEOTIDE SEQUENCE [LARGE SCALE GENOMIC DNA]</scope>
    <source>
        <strain evidence="2 3">5503</strain>
    </source>
</reference>
<keyword evidence="1" id="KW-0812">Transmembrane</keyword>
<dbReference type="AlphaFoldDB" id="A0A099GJT4"/>
<proteinExistence type="predicted"/>
<comment type="caution">
    <text evidence="2">The sequence shown here is derived from an EMBL/GenBank/DDBJ whole genome shotgun (WGS) entry which is preliminary data.</text>
</comment>
<feature type="transmembrane region" description="Helical" evidence="1">
    <location>
        <begin position="20"/>
        <end position="39"/>
    </location>
</feature>
<name>A0A099GJT4_9RHOB</name>
<gene>
    <name evidence="2" type="ORF">IX56_08320</name>
</gene>
<dbReference type="RefSeq" id="WP_036709131.1">
    <property type="nucleotide sequence ID" value="NZ_JRKQ01000034.1"/>
</dbReference>
<accession>A0A099GJT4</accession>
<dbReference type="EMBL" id="JRKQ01000034">
    <property type="protein sequence ID" value="KGJ22408.1"/>
    <property type="molecule type" value="Genomic_DNA"/>
</dbReference>
<evidence type="ECO:0000256" key="1">
    <source>
        <dbReference type="SAM" id="Phobius"/>
    </source>
</evidence>
<dbReference type="Proteomes" id="UP000029858">
    <property type="component" value="Unassembled WGS sequence"/>
</dbReference>
<organism evidence="2 3">
    <name type="scientific">Paracoccus sanguinis</name>
    <dbReference type="NCBI Taxonomy" id="1545044"/>
    <lineage>
        <taxon>Bacteria</taxon>
        <taxon>Pseudomonadati</taxon>
        <taxon>Pseudomonadota</taxon>
        <taxon>Alphaproteobacteria</taxon>
        <taxon>Rhodobacterales</taxon>
        <taxon>Paracoccaceae</taxon>
        <taxon>Paracoccus</taxon>
    </lineage>
</organism>
<reference evidence="2 3" key="1">
    <citation type="submission" date="2014-09" db="EMBL/GenBank/DDBJ databases">
        <authorList>
            <person name="McGinnis J.M."/>
            <person name="Wolfgang W.J."/>
        </authorList>
    </citation>
    <scope>NUCLEOTIDE SEQUENCE [LARGE SCALE GENOMIC DNA]</scope>
    <source>
        <strain evidence="2 3">5503</strain>
    </source>
</reference>
<keyword evidence="1" id="KW-0472">Membrane</keyword>
<evidence type="ECO:0000313" key="2">
    <source>
        <dbReference type="EMBL" id="KGJ22408.1"/>
    </source>
</evidence>
<keyword evidence="1" id="KW-1133">Transmembrane helix</keyword>
<sequence>MMWLLRAVQWVRNPPSGAQVRVVVAIVAAVILLGTVEWMGWWPEWATLDACSHRMLRP</sequence>
<protein>
    <submittedName>
        <fullName evidence="2">Lipoyl synthase</fullName>
    </submittedName>
</protein>
<evidence type="ECO:0000313" key="3">
    <source>
        <dbReference type="Proteomes" id="UP000029858"/>
    </source>
</evidence>